<feature type="transmembrane region" description="Helical" evidence="1">
    <location>
        <begin position="229"/>
        <end position="248"/>
    </location>
</feature>
<dbReference type="InterPro" id="IPR022472">
    <property type="entry name" value="VPLPA-CTERM"/>
</dbReference>
<evidence type="ECO:0000256" key="1">
    <source>
        <dbReference type="SAM" id="Phobius"/>
    </source>
</evidence>
<gene>
    <name evidence="3" type="ORF">EV216_11538</name>
</gene>
<reference evidence="3 4" key="1">
    <citation type="submission" date="2019-03" db="EMBL/GenBank/DDBJ databases">
        <title>Genomic Encyclopedia of Type Strains, Phase IV (KMG-IV): sequencing the most valuable type-strain genomes for metagenomic binning, comparative biology and taxonomic classification.</title>
        <authorList>
            <person name="Goeker M."/>
        </authorList>
    </citation>
    <scope>NUCLEOTIDE SEQUENCE [LARGE SCALE GENOMIC DNA]</scope>
    <source>
        <strain evidence="3 4">DSM 21153</strain>
    </source>
</reference>
<keyword evidence="1" id="KW-0812">Transmembrane</keyword>
<name>A0A4R1YT84_9RHOB</name>
<dbReference type="PROSITE" id="PS51257">
    <property type="entry name" value="PROKAR_LIPOPROTEIN"/>
    <property type="match status" value="1"/>
</dbReference>
<evidence type="ECO:0000313" key="3">
    <source>
        <dbReference type="EMBL" id="TCM82675.1"/>
    </source>
</evidence>
<feature type="signal peptide" evidence="2">
    <location>
        <begin position="1"/>
        <end position="22"/>
    </location>
</feature>
<keyword evidence="1" id="KW-1133">Transmembrane helix</keyword>
<keyword evidence="1" id="KW-0472">Membrane</keyword>
<protein>
    <submittedName>
        <fullName evidence="3">Putative secreted protein</fullName>
    </submittedName>
</protein>
<evidence type="ECO:0000256" key="2">
    <source>
        <dbReference type="SAM" id="SignalP"/>
    </source>
</evidence>
<keyword evidence="4" id="KW-1185">Reference proteome</keyword>
<proteinExistence type="predicted"/>
<dbReference type="EMBL" id="SLVM01000015">
    <property type="protein sequence ID" value="TCM82675.1"/>
    <property type="molecule type" value="Genomic_DNA"/>
</dbReference>
<dbReference type="RefSeq" id="WP_207894000.1">
    <property type="nucleotide sequence ID" value="NZ_SLVM01000015.1"/>
</dbReference>
<evidence type="ECO:0000313" key="4">
    <source>
        <dbReference type="Proteomes" id="UP000295277"/>
    </source>
</evidence>
<dbReference type="NCBIfam" id="TIGR03370">
    <property type="entry name" value="VPLPA-CTERM"/>
    <property type="match status" value="1"/>
</dbReference>
<accession>A0A4R1YT84</accession>
<organism evidence="3 4">
    <name type="scientific">Rhodovulum steppense</name>
    <dbReference type="NCBI Taxonomy" id="540251"/>
    <lineage>
        <taxon>Bacteria</taxon>
        <taxon>Pseudomonadati</taxon>
        <taxon>Pseudomonadota</taxon>
        <taxon>Alphaproteobacteria</taxon>
        <taxon>Rhodobacterales</taxon>
        <taxon>Paracoccaceae</taxon>
        <taxon>Rhodovulum</taxon>
    </lineage>
</organism>
<comment type="caution">
    <text evidence="3">The sequence shown here is derived from an EMBL/GenBank/DDBJ whole genome shotgun (WGS) entry which is preliminary data.</text>
</comment>
<dbReference type="AlphaFoldDB" id="A0A4R1YT84"/>
<feature type="chain" id="PRO_5020275181" evidence="2">
    <location>
        <begin position="23"/>
        <end position="253"/>
    </location>
</feature>
<keyword evidence="2" id="KW-0732">Signal</keyword>
<sequence length="253" mass="26484">MKNSLSIPVVLAALSCATLAEASTLSFDALKVTITAVGTAAWGEVDMTRSTDLPSGAAWQAGTAITELPTAEFGIDNGPDRDLDPCRFACSPFYGGVYEVEATYSGEDVGALGPLGWETTPFWTVFAPTDVPEGSRNEAVLKFGSTRSVLSLLWGSPDNDNLVEFLLGDAVVGTFWGADFLSFSDFEIVKHPGQGAVHVSFSGIDFDAVRFSAYMGGGSFEFSNVVAPVPLPAGALLLLTGLGALAAARRARD</sequence>
<dbReference type="Proteomes" id="UP000295277">
    <property type="component" value="Unassembled WGS sequence"/>
</dbReference>